<evidence type="ECO:0000313" key="3">
    <source>
        <dbReference type="Proteomes" id="UP000249620"/>
    </source>
</evidence>
<dbReference type="EMBL" id="QLMI01000002">
    <property type="protein sequence ID" value="RAK24459.1"/>
    <property type="molecule type" value="Genomic_DNA"/>
</dbReference>
<sequence>MRTFIKFSLVIAALGLSTGIQAQNRDLDNYRQPDKRGINVFESPKDTASTFDGIKVRVGGASTLQYQALDHENATGATALIPIGNNFNLATANLDLDVALAKGVRMHLRTYLSSRHHPEPYVKGGYFQIDNLDFIKEGLLAETMKYVTINIGHMENNYGDAHFRRSDNAQAIYNPFVGNYIMDAFTTEVGAEVYFRKNGFISMIGATNGKLNQGANAPSATSPSVMAKLGYDKQFNTDLRFRITGSIYNSAYSARTYLYGGDRAGSRYYFVMEPTTATSSANYSSGLVNPGLTNKLTAIMINPFVKYKGFEFFGLFETVSGRKFAETDRRNFTQLGADLLYRFGKNENLYVAGRYNSVSGELDATQDIDVQRISLGAGWFMTKNILAKVEYVNQTYDGYTAGSIMDGGKFSGFVAEAVISF</sequence>
<protein>
    <recommendedName>
        <fullName evidence="4">Phosphate-selective porin O/P</fullName>
    </recommendedName>
</protein>
<name>A0A327Z2I3_9FLAO</name>
<comment type="caution">
    <text evidence="2">The sequence shown here is derived from an EMBL/GenBank/DDBJ whole genome shotgun (WGS) entry which is preliminary data.</text>
</comment>
<reference evidence="2 3" key="1">
    <citation type="submission" date="2018-06" db="EMBL/GenBank/DDBJ databases">
        <title>Genomic Encyclopedia of Type Strains, Phase III (KMG-III): the genomes of soil and plant-associated and newly described type strains.</title>
        <authorList>
            <person name="Whitman W."/>
        </authorList>
    </citation>
    <scope>NUCLEOTIDE SEQUENCE [LARGE SCALE GENOMIC DNA]</scope>
    <source>
        <strain evidence="2 3">CGMCC 1.12398</strain>
    </source>
</reference>
<accession>A0A327Z2I3</accession>
<proteinExistence type="predicted"/>
<dbReference type="RefSeq" id="WP_111566239.1">
    <property type="nucleotide sequence ID" value="NZ_QLMI01000002.1"/>
</dbReference>
<keyword evidence="1" id="KW-0732">Signal</keyword>
<dbReference type="OrthoDB" id="638836at2"/>
<feature type="chain" id="PRO_5016300639" description="Phosphate-selective porin O/P" evidence="1">
    <location>
        <begin position="23"/>
        <end position="421"/>
    </location>
</feature>
<dbReference type="SUPFAM" id="SSF56935">
    <property type="entry name" value="Porins"/>
    <property type="match status" value="1"/>
</dbReference>
<gene>
    <name evidence="2" type="ORF">B0I03_102320</name>
</gene>
<organism evidence="2 3">
    <name type="scientific">Flavobacterium aquaticum</name>
    <dbReference type="NCBI Taxonomy" id="1236486"/>
    <lineage>
        <taxon>Bacteria</taxon>
        <taxon>Pseudomonadati</taxon>
        <taxon>Bacteroidota</taxon>
        <taxon>Flavobacteriia</taxon>
        <taxon>Flavobacteriales</taxon>
        <taxon>Flavobacteriaceae</taxon>
        <taxon>Flavobacterium</taxon>
    </lineage>
</organism>
<dbReference type="AlphaFoldDB" id="A0A327Z2I3"/>
<evidence type="ECO:0008006" key="4">
    <source>
        <dbReference type="Google" id="ProtNLM"/>
    </source>
</evidence>
<feature type="signal peptide" evidence="1">
    <location>
        <begin position="1"/>
        <end position="22"/>
    </location>
</feature>
<dbReference type="Proteomes" id="UP000249620">
    <property type="component" value="Unassembled WGS sequence"/>
</dbReference>
<evidence type="ECO:0000256" key="1">
    <source>
        <dbReference type="SAM" id="SignalP"/>
    </source>
</evidence>
<keyword evidence="3" id="KW-1185">Reference proteome</keyword>
<evidence type="ECO:0000313" key="2">
    <source>
        <dbReference type="EMBL" id="RAK24459.1"/>
    </source>
</evidence>